<evidence type="ECO:0000256" key="1">
    <source>
        <dbReference type="SAM" id="MobiDB-lite"/>
    </source>
</evidence>
<feature type="compositionally biased region" description="Basic and acidic residues" evidence="1">
    <location>
        <begin position="7"/>
        <end position="30"/>
    </location>
</feature>
<reference evidence="3" key="1">
    <citation type="journal article" date="2015" name="Proc. Natl. Acad. Sci. U.S.A.">
        <title>Genome sequencing of adzuki bean (Vigna angularis) provides insight into high starch and low fat accumulation and domestication.</title>
        <authorList>
            <person name="Yang K."/>
            <person name="Tian Z."/>
            <person name="Chen C."/>
            <person name="Luo L."/>
            <person name="Zhao B."/>
            <person name="Wang Z."/>
            <person name="Yu L."/>
            <person name="Li Y."/>
            <person name="Sun Y."/>
            <person name="Li W."/>
            <person name="Chen Y."/>
            <person name="Li Y."/>
            <person name="Zhang Y."/>
            <person name="Ai D."/>
            <person name="Zhao J."/>
            <person name="Shang C."/>
            <person name="Ma Y."/>
            <person name="Wu B."/>
            <person name="Wang M."/>
            <person name="Gao L."/>
            <person name="Sun D."/>
            <person name="Zhang P."/>
            <person name="Guo F."/>
            <person name="Wang W."/>
            <person name="Li Y."/>
            <person name="Wang J."/>
            <person name="Varshney R.K."/>
            <person name="Wang J."/>
            <person name="Ling H.Q."/>
            <person name="Wan P."/>
        </authorList>
    </citation>
    <scope>NUCLEOTIDE SEQUENCE</scope>
    <source>
        <strain evidence="3">cv. Jingnong 6</strain>
    </source>
</reference>
<protein>
    <submittedName>
        <fullName evidence="2">Uncharacterized protein</fullName>
    </submittedName>
</protein>
<evidence type="ECO:0000313" key="2">
    <source>
        <dbReference type="EMBL" id="KOM47315.1"/>
    </source>
</evidence>
<feature type="region of interest" description="Disordered" evidence="1">
    <location>
        <begin position="63"/>
        <end position="82"/>
    </location>
</feature>
<dbReference type="Proteomes" id="UP000053144">
    <property type="component" value="Chromosome 7"/>
</dbReference>
<name>A0A0L9UWS4_PHAAN</name>
<dbReference type="Gramene" id="KOM47315">
    <property type="protein sequence ID" value="KOM47315"/>
    <property type="gene ID" value="LR48_Vigan07g101900"/>
</dbReference>
<evidence type="ECO:0000313" key="3">
    <source>
        <dbReference type="Proteomes" id="UP000053144"/>
    </source>
</evidence>
<sequence>MKLALHCHGELEHTMEENGRDEDPRKRDGELPYTQTCSKRSKSGVFVLHPPKDGTLVAWRASDASSSKLDDAQRPGGGTQARLRGEWCSVPLVGAPSETARRMMLNAPRGGA</sequence>
<gene>
    <name evidence="2" type="ORF">LR48_Vigan07g101900</name>
</gene>
<accession>A0A0L9UWS4</accession>
<dbReference type="AlphaFoldDB" id="A0A0L9UWS4"/>
<proteinExistence type="predicted"/>
<feature type="region of interest" description="Disordered" evidence="1">
    <location>
        <begin position="1"/>
        <end position="36"/>
    </location>
</feature>
<dbReference type="EMBL" id="CM003377">
    <property type="protein sequence ID" value="KOM47315.1"/>
    <property type="molecule type" value="Genomic_DNA"/>
</dbReference>
<organism evidence="2 3">
    <name type="scientific">Phaseolus angularis</name>
    <name type="common">Azuki bean</name>
    <name type="synonym">Vigna angularis</name>
    <dbReference type="NCBI Taxonomy" id="3914"/>
    <lineage>
        <taxon>Eukaryota</taxon>
        <taxon>Viridiplantae</taxon>
        <taxon>Streptophyta</taxon>
        <taxon>Embryophyta</taxon>
        <taxon>Tracheophyta</taxon>
        <taxon>Spermatophyta</taxon>
        <taxon>Magnoliopsida</taxon>
        <taxon>eudicotyledons</taxon>
        <taxon>Gunneridae</taxon>
        <taxon>Pentapetalae</taxon>
        <taxon>rosids</taxon>
        <taxon>fabids</taxon>
        <taxon>Fabales</taxon>
        <taxon>Fabaceae</taxon>
        <taxon>Papilionoideae</taxon>
        <taxon>50 kb inversion clade</taxon>
        <taxon>NPAAA clade</taxon>
        <taxon>indigoferoid/millettioid clade</taxon>
        <taxon>Phaseoleae</taxon>
        <taxon>Vigna</taxon>
    </lineage>
</organism>